<protein>
    <submittedName>
        <fullName evidence="2">DUF2189 domain-containing protein</fullName>
    </submittedName>
</protein>
<feature type="transmembrane region" description="Helical" evidence="1">
    <location>
        <begin position="167"/>
        <end position="196"/>
    </location>
</feature>
<dbReference type="InterPro" id="IPR018692">
    <property type="entry name" value="DUF2189"/>
</dbReference>
<keyword evidence="1" id="KW-1133">Transmembrane helix</keyword>
<feature type="transmembrane region" description="Helical" evidence="1">
    <location>
        <begin position="71"/>
        <end position="91"/>
    </location>
</feature>
<evidence type="ECO:0000313" key="3">
    <source>
        <dbReference type="Proteomes" id="UP001149009"/>
    </source>
</evidence>
<feature type="transmembrane region" description="Helical" evidence="1">
    <location>
        <begin position="119"/>
        <end position="147"/>
    </location>
</feature>
<reference evidence="2" key="1">
    <citation type="submission" date="2022-08" db="EMBL/GenBank/DDBJ databases">
        <title>Chelativorans sichuanense sp. nov., a paraffin oil-degrading bacterium isolated from a mixture of oil-based drill cuttings and paddy soil.</title>
        <authorList>
            <person name="Yu J."/>
            <person name="Liu H."/>
            <person name="Chen Q."/>
        </authorList>
    </citation>
    <scope>NUCLEOTIDE SEQUENCE</scope>
    <source>
        <strain evidence="2">SCAU 2101</strain>
    </source>
</reference>
<keyword evidence="1" id="KW-0472">Membrane</keyword>
<keyword evidence="1" id="KW-0812">Transmembrane</keyword>
<gene>
    <name evidence="2" type="ORF">NYR54_01135</name>
</gene>
<organism evidence="2 3">
    <name type="scientific">Chelativorans petroleitrophicus</name>
    <dbReference type="NCBI Taxonomy" id="2975484"/>
    <lineage>
        <taxon>Bacteria</taxon>
        <taxon>Pseudomonadati</taxon>
        <taxon>Pseudomonadota</taxon>
        <taxon>Alphaproteobacteria</taxon>
        <taxon>Hyphomicrobiales</taxon>
        <taxon>Phyllobacteriaceae</taxon>
        <taxon>Chelativorans</taxon>
    </lineage>
</organism>
<dbReference type="Proteomes" id="UP001149009">
    <property type="component" value="Unassembled WGS sequence"/>
</dbReference>
<dbReference type="EMBL" id="JAODNV010000003">
    <property type="protein sequence ID" value="MCT8988900.1"/>
    <property type="molecule type" value="Genomic_DNA"/>
</dbReference>
<feature type="transmembrane region" description="Helical" evidence="1">
    <location>
        <begin position="217"/>
        <end position="246"/>
    </location>
</feature>
<sequence>MANDIHADDFQAAALSTRNRGLPILEAFHWLGDGWRDFTARPGLSLFYGVGVLALSALTVAAMFAAGWDHILFPALSGFMIVGPLIAIGTYEKSRRLTEGEPLGLRHILFVPLRSGGQIFFVGLILALLMVFWMRAAVLIYALFFGLRPFPGLDHIVPMLFFTPVGWAMLVTGTIVGGLFAAFSFAISVFAIPMLVDQRTDALTAMGTSMALVWNNLPVMLMWGAIVLAFFLIAVATGLIGLVVIFPLLGHATWHAYAAIARS</sequence>
<proteinExistence type="predicted"/>
<evidence type="ECO:0000313" key="2">
    <source>
        <dbReference type="EMBL" id="MCT8988900.1"/>
    </source>
</evidence>
<dbReference type="Pfam" id="PF09955">
    <property type="entry name" value="DUF2189"/>
    <property type="match status" value="1"/>
</dbReference>
<keyword evidence="3" id="KW-1185">Reference proteome</keyword>
<dbReference type="RefSeq" id="WP_261513556.1">
    <property type="nucleotide sequence ID" value="NZ_JAODNV010000003.1"/>
</dbReference>
<evidence type="ECO:0000256" key="1">
    <source>
        <dbReference type="SAM" id="Phobius"/>
    </source>
</evidence>
<comment type="caution">
    <text evidence="2">The sequence shown here is derived from an EMBL/GenBank/DDBJ whole genome shotgun (WGS) entry which is preliminary data.</text>
</comment>
<accession>A0A9X2X548</accession>
<dbReference type="AlphaFoldDB" id="A0A9X2X548"/>
<feature type="transmembrane region" description="Helical" evidence="1">
    <location>
        <begin position="46"/>
        <end position="65"/>
    </location>
</feature>
<name>A0A9X2X548_9HYPH</name>